<dbReference type="RefSeq" id="WP_020640183.1">
    <property type="nucleotide sequence ID" value="NZ_QHHU01000104.1"/>
</dbReference>
<accession>A0A428VXL9</accession>
<dbReference type="InterPro" id="IPR026029">
    <property type="entry name" value="MLI_dom"/>
</dbReference>
<feature type="domain" description="Muconolactone isomerase" evidence="1">
    <location>
        <begin position="15"/>
        <end position="92"/>
    </location>
</feature>
<dbReference type="Gene3D" id="3.30.70.1060">
    <property type="entry name" value="Dimeric alpha+beta barrel"/>
    <property type="match status" value="1"/>
</dbReference>
<dbReference type="Pfam" id="PF02426">
    <property type="entry name" value="MIase"/>
    <property type="match status" value="1"/>
</dbReference>
<dbReference type="OrthoDB" id="3627935at2"/>
<evidence type="ECO:0000313" key="3">
    <source>
        <dbReference type="Proteomes" id="UP000286716"/>
    </source>
</evidence>
<organism evidence="2 3">
    <name type="scientific">Amycolatopsis balhimycina DSM 5908</name>
    <dbReference type="NCBI Taxonomy" id="1081091"/>
    <lineage>
        <taxon>Bacteria</taxon>
        <taxon>Bacillati</taxon>
        <taxon>Actinomycetota</taxon>
        <taxon>Actinomycetes</taxon>
        <taxon>Pseudonocardiales</taxon>
        <taxon>Pseudonocardiaceae</taxon>
        <taxon>Amycolatopsis</taxon>
    </lineage>
</organism>
<comment type="caution">
    <text evidence="2">The sequence shown here is derived from an EMBL/GenBank/DDBJ whole genome shotgun (WGS) entry which is preliminary data.</text>
</comment>
<proteinExistence type="predicted"/>
<gene>
    <name evidence="2" type="ORF">DMA12_44075</name>
</gene>
<dbReference type="EMBL" id="QHHU01000104">
    <property type="protein sequence ID" value="RSM35519.1"/>
    <property type="molecule type" value="Genomic_DNA"/>
</dbReference>
<evidence type="ECO:0000313" key="2">
    <source>
        <dbReference type="EMBL" id="RSM35519.1"/>
    </source>
</evidence>
<evidence type="ECO:0000259" key="1">
    <source>
        <dbReference type="Pfam" id="PF02426"/>
    </source>
</evidence>
<name>A0A428VXL9_AMYBA</name>
<keyword evidence="3" id="KW-1185">Reference proteome</keyword>
<dbReference type="Proteomes" id="UP000286716">
    <property type="component" value="Unassembled WGS sequence"/>
</dbReference>
<protein>
    <recommendedName>
        <fullName evidence="1">Muconolactone isomerase domain-containing protein</fullName>
    </recommendedName>
</protein>
<reference evidence="2 3" key="1">
    <citation type="submission" date="2018-05" db="EMBL/GenBank/DDBJ databases">
        <title>Evolution of GPA BGCs.</title>
        <authorList>
            <person name="Waglechner N."/>
            <person name="Wright G.D."/>
        </authorList>
    </citation>
    <scope>NUCLEOTIDE SEQUENCE [LARGE SCALE GENOMIC DNA]</scope>
    <source>
        <strain evidence="2 3">DSM 5908</strain>
    </source>
</reference>
<dbReference type="AlphaFoldDB" id="A0A428VXL9"/>
<sequence length="106" mass="11683">MPTTPNPAAAQTFMVFATLRDDTDFTEFAALREDEHKQLEVLRSDGRIGAHYVSPARRATFIEVIAADEEQVAETLATLPFGRFFDADVYPTTPPDAAEAAHRAQS</sequence>